<reference evidence="2 3" key="1">
    <citation type="journal article" date="2015" name="Plant Cell">
        <title>Oil accumulation by the oleaginous diatom Fistulifera solaris as revealed by the genome and transcriptome.</title>
        <authorList>
            <person name="Tanaka T."/>
            <person name="Maeda Y."/>
            <person name="Veluchamy A."/>
            <person name="Tanaka M."/>
            <person name="Abida H."/>
            <person name="Marechal E."/>
            <person name="Bowler C."/>
            <person name="Muto M."/>
            <person name="Sunaga Y."/>
            <person name="Tanaka M."/>
            <person name="Yoshino T."/>
            <person name="Taniguchi T."/>
            <person name="Fukuda Y."/>
            <person name="Nemoto M."/>
            <person name="Matsumoto M."/>
            <person name="Wong P.S."/>
            <person name="Aburatani S."/>
            <person name="Fujibuchi W."/>
        </authorList>
    </citation>
    <scope>NUCLEOTIDE SEQUENCE [LARGE SCALE GENOMIC DNA]</scope>
    <source>
        <strain evidence="2 3">JPCC DA0580</strain>
    </source>
</reference>
<feature type="compositionally biased region" description="Basic and acidic residues" evidence="1">
    <location>
        <begin position="290"/>
        <end position="307"/>
    </location>
</feature>
<feature type="compositionally biased region" description="Low complexity" evidence="1">
    <location>
        <begin position="61"/>
        <end position="70"/>
    </location>
</feature>
<accession>A0A1Z5KQ81</accession>
<feature type="compositionally biased region" description="Basic and acidic residues" evidence="1">
    <location>
        <begin position="50"/>
        <end position="60"/>
    </location>
</feature>
<organism evidence="2 3">
    <name type="scientific">Fistulifera solaris</name>
    <name type="common">Oleaginous diatom</name>
    <dbReference type="NCBI Taxonomy" id="1519565"/>
    <lineage>
        <taxon>Eukaryota</taxon>
        <taxon>Sar</taxon>
        <taxon>Stramenopiles</taxon>
        <taxon>Ochrophyta</taxon>
        <taxon>Bacillariophyta</taxon>
        <taxon>Bacillariophyceae</taxon>
        <taxon>Bacillariophycidae</taxon>
        <taxon>Naviculales</taxon>
        <taxon>Naviculaceae</taxon>
        <taxon>Fistulifera</taxon>
    </lineage>
</organism>
<proteinExistence type="predicted"/>
<dbReference type="InterPro" id="IPR029146">
    <property type="entry name" value="Ten1_animal_plant"/>
</dbReference>
<comment type="caution">
    <text evidence="2">The sequence shown here is derived from an EMBL/GenBank/DDBJ whole genome shotgun (WGS) entry which is preliminary data.</text>
</comment>
<dbReference type="InParanoid" id="A0A1Z5KQ81"/>
<feature type="compositionally biased region" description="Polar residues" evidence="1">
    <location>
        <begin position="151"/>
        <end position="161"/>
    </location>
</feature>
<sequence length="307" mass="34158">MEKENPSSRSANVSNPYASQKKEAPSLPPNLPTTPRDLFLAHLPSSVTQLDKETTSEKSTSESAAKSNNADNDVPWAQRLLSSQVPMFAEIQTVTEYYNLQPKHGQFYRITGKLVHKTVHSPTCVSLVLEDPLTSPPTRKRRVSFPLGPRSSRTPGNNADPSTPKYLGGKAPASVIRRKSSLLRKTPVAAPPSALDSLVTALKGRVWVIVRHIPINNITVGDLVMIMGSTQILTETTFLNEEDGEFVRDVQQRCTERTHFLQARIVRSAAGTDMKLYEQALKARRTYMTQREKSATTNLDREEHRAN</sequence>
<gene>
    <name evidence="2" type="ORF">FisN_27Hh074</name>
</gene>
<dbReference type="GO" id="GO:1990879">
    <property type="term" value="C:CST complex"/>
    <property type="evidence" value="ECO:0007669"/>
    <property type="project" value="InterPro"/>
</dbReference>
<dbReference type="GO" id="GO:0003697">
    <property type="term" value="F:single-stranded DNA binding"/>
    <property type="evidence" value="ECO:0007669"/>
    <property type="project" value="InterPro"/>
</dbReference>
<dbReference type="Proteomes" id="UP000198406">
    <property type="component" value="Unassembled WGS sequence"/>
</dbReference>
<evidence type="ECO:0000256" key="1">
    <source>
        <dbReference type="SAM" id="MobiDB-lite"/>
    </source>
</evidence>
<name>A0A1Z5KQ81_FISSO</name>
<evidence type="ECO:0000313" key="3">
    <source>
        <dbReference type="Proteomes" id="UP000198406"/>
    </source>
</evidence>
<dbReference type="InterPro" id="IPR012340">
    <property type="entry name" value="NA-bd_OB-fold"/>
</dbReference>
<evidence type="ECO:0000313" key="2">
    <source>
        <dbReference type="EMBL" id="GAX28275.1"/>
    </source>
</evidence>
<dbReference type="EMBL" id="BDSP01000271">
    <property type="protein sequence ID" value="GAX28275.1"/>
    <property type="molecule type" value="Genomic_DNA"/>
</dbReference>
<keyword evidence="3" id="KW-1185">Reference proteome</keyword>
<dbReference type="AlphaFoldDB" id="A0A1Z5KQ81"/>
<dbReference type="Pfam" id="PF15490">
    <property type="entry name" value="Ten1_2"/>
    <property type="match status" value="1"/>
</dbReference>
<dbReference type="OrthoDB" id="55473at2759"/>
<feature type="compositionally biased region" description="Polar residues" evidence="1">
    <location>
        <begin position="7"/>
        <end position="18"/>
    </location>
</feature>
<dbReference type="Gene3D" id="2.40.50.140">
    <property type="entry name" value="Nucleic acid-binding proteins"/>
    <property type="match status" value="1"/>
</dbReference>
<feature type="region of interest" description="Disordered" evidence="1">
    <location>
        <begin position="1"/>
        <end position="71"/>
    </location>
</feature>
<feature type="region of interest" description="Disordered" evidence="1">
    <location>
        <begin position="131"/>
        <end position="170"/>
    </location>
</feature>
<protein>
    <submittedName>
        <fullName evidence="2">Uncharacterized protein</fullName>
    </submittedName>
</protein>
<feature type="region of interest" description="Disordered" evidence="1">
    <location>
        <begin position="288"/>
        <end position="307"/>
    </location>
</feature>